<dbReference type="AlphaFoldDB" id="A0AA51UJA3"/>
<keyword evidence="2" id="KW-1185">Reference proteome</keyword>
<reference evidence="1" key="1">
    <citation type="submission" date="2023-08" db="EMBL/GenBank/DDBJ databases">
        <title>Methanolobus mangrovi sp. nov. and Methanolobus sediminis sp. nov, two novel methylotrophic methanogens isolated from mangrove sediments in China.</title>
        <authorList>
            <person name="Zhou J."/>
        </authorList>
    </citation>
    <scope>NUCLEOTIDE SEQUENCE</scope>
    <source>
        <strain evidence="1">FTZ2</strain>
    </source>
</reference>
<evidence type="ECO:0000313" key="2">
    <source>
        <dbReference type="Proteomes" id="UP001183006"/>
    </source>
</evidence>
<dbReference type="RefSeq" id="WP_309308851.1">
    <property type="nucleotide sequence ID" value="NZ_CP133594.1"/>
</dbReference>
<evidence type="ECO:0000313" key="1">
    <source>
        <dbReference type="EMBL" id="WMW22736.1"/>
    </source>
</evidence>
<dbReference type="EMBL" id="CP133594">
    <property type="protein sequence ID" value="WMW22736.1"/>
    <property type="molecule type" value="Genomic_DNA"/>
</dbReference>
<dbReference type="GeneID" id="84229003"/>
<accession>A0AA51UJA3</accession>
<dbReference type="Proteomes" id="UP001183006">
    <property type="component" value="Chromosome"/>
</dbReference>
<sequence>MATTFDGIPFSPRLIPEKIIDFEFNATTLLSGKVSIQASSEQRFSRTYECYTESLSEITALLAKIGIKGTLTDGLENITNCYITPPFSYKEVLWGSGKYTYTITFQRETS</sequence>
<name>A0AA51UJA3_9EURY</name>
<organism evidence="1 2">
    <name type="scientific">Methanolobus mangrovi</name>
    <dbReference type="NCBI Taxonomy" id="3072977"/>
    <lineage>
        <taxon>Archaea</taxon>
        <taxon>Methanobacteriati</taxon>
        <taxon>Methanobacteriota</taxon>
        <taxon>Stenosarchaea group</taxon>
        <taxon>Methanomicrobia</taxon>
        <taxon>Methanosarcinales</taxon>
        <taxon>Methanosarcinaceae</taxon>
        <taxon>Methanolobus</taxon>
    </lineage>
</organism>
<gene>
    <name evidence="1" type="ORF">RE476_02640</name>
</gene>
<proteinExistence type="predicted"/>
<protein>
    <submittedName>
        <fullName evidence="1">Uncharacterized protein</fullName>
    </submittedName>
</protein>
<dbReference type="KEGG" id="mmav:RE476_02640"/>